<proteinExistence type="predicted"/>
<dbReference type="OrthoDB" id="5243635at2"/>
<keyword evidence="3" id="KW-1185">Reference proteome</keyword>
<dbReference type="Pfam" id="PF00583">
    <property type="entry name" value="Acetyltransf_1"/>
    <property type="match status" value="1"/>
</dbReference>
<dbReference type="SUPFAM" id="SSF55729">
    <property type="entry name" value="Acyl-CoA N-acyltransferases (Nat)"/>
    <property type="match status" value="1"/>
</dbReference>
<protein>
    <recommendedName>
        <fullName evidence="1">N-acetyltransferase domain-containing protein</fullName>
    </recommendedName>
</protein>
<comment type="caution">
    <text evidence="2">The sequence shown here is derived from an EMBL/GenBank/DDBJ whole genome shotgun (WGS) entry which is preliminary data.</text>
</comment>
<evidence type="ECO:0000259" key="1">
    <source>
        <dbReference type="PROSITE" id="PS51186"/>
    </source>
</evidence>
<organism evidence="2 3">
    <name type="scientific">Gordonia lacunae</name>
    <dbReference type="NCBI Taxonomy" id="417102"/>
    <lineage>
        <taxon>Bacteria</taxon>
        <taxon>Bacillati</taxon>
        <taxon>Actinomycetota</taxon>
        <taxon>Actinomycetes</taxon>
        <taxon>Mycobacteriales</taxon>
        <taxon>Gordoniaceae</taxon>
        <taxon>Gordonia</taxon>
    </lineage>
</organism>
<feature type="domain" description="N-acetyltransferase" evidence="1">
    <location>
        <begin position="4"/>
        <end position="172"/>
    </location>
</feature>
<dbReference type="AlphaFoldDB" id="A0A2C9ZI80"/>
<dbReference type="Proteomes" id="UP000194632">
    <property type="component" value="Unassembled WGS sequence"/>
</dbReference>
<name>A0A2C9ZI80_9ACTN</name>
<accession>A0A2C9ZI80</accession>
<evidence type="ECO:0000313" key="2">
    <source>
        <dbReference type="EMBL" id="OUC76391.1"/>
    </source>
</evidence>
<sequence>MGSYDIRPVEASDIEQISAAHTAIWKMTYPGMVDQDRLDALTSAEAALRWRETVGDFADHAVRGVRLRCATCTATQEMVGFATSGPGRDRDAPAPTELWSLNVVPRHHGSGVALDLMISVLGVIGVPAYLWVARDNARAVAFYRKHGFELDGATRRDPDWDCREERMTATRA</sequence>
<dbReference type="STRING" id="417102.CA982_22200"/>
<dbReference type="Gene3D" id="3.40.630.30">
    <property type="match status" value="1"/>
</dbReference>
<dbReference type="PROSITE" id="PS51186">
    <property type="entry name" value="GNAT"/>
    <property type="match status" value="1"/>
</dbReference>
<dbReference type="InterPro" id="IPR000182">
    <property type="entry name" value="GNAT_dom"/>
</dbReference>
<reference evidence="2 3" key="1">
    <citation type="submission" date="2017-05" db="EMBL/GenBank/DDBJ databases">
        <title>Biotechnological potential of actinobacteria isolated from South African environments.</title>
        <authorList>
            <person name="Le Roes-Hill M."/>
            <person name="Prins A."/>
            <person name="Durrell K.A."/>
        </authorList>
    </citation>
    <scope>NUCLEOTIDE SEQUENCE [LARGE SCALE GENOMIC DNA]</scope>
    <source>
        <strain evidence="2">BS2</strain>
    </source>
</reference>
<dbReference type="InterPro" id="IPR016181">
    <property type="entry name" value="Acyl_CoA_acyltransferase"/>
</dbReference>
<evidence type="ECO:0000313" key="3">
    <source>
        <dbReference type="Proteomes" id="UP000194632"/>
    </source>
</evidence>
<dbReference type="GO" id="GO:0016747">
    <property type="term" value="F:acyltransferase activity, transferring groups other than amino-acyl groups"/>
    <property type="evidence" value="ECO:0007669"/>
    <property type="project" value="InterPro"/>
</dbReference>
<dbReference type="RefSeq" id="WP_086537377.1">
    <property type="nucleotide sequence ID" value="NZ_NGFO01000034.1"/>
</dbReference>
<dbReference type="EMBL" id="NGFO01000034">
    <property type="protein sequence ID" value="OUC76391.1"/>
    <property type="molecule type" value="Genomic_DNA"/>
</dbReference>
<gene>
    <name evidence="2" type="ORF">CA982_22200</name>
</gene>